<evidence type="ECO:0000313" key="3">
    <source>
        <dbReference type="Proteomes" id="UP001157947"/>
    </source>
</evidence>
<proteinExistence type="inferred from homology"/>
<dbReference type="GO" id="GO:0019239">
    <property type="term" value="F:deaminase activity"/>
    <property type="evidence" value="ECO:0007669"/>
    <property type="project" value="TreeGrafter"/>
</dbReference>
<dbReference type="PANTHER" id="PTHR11803">
    <property type="entry name" value="2-IMINOBUTANOATE/2-IMINOPROPANOATE DEAMINASE RIDA"/>
    <property type="match status" value="1"/>
</dbReference>
<reference evidence="2" key="1">
    <citation type="submission" date="2017-05" db="EMBL/GenBank/DDBJ databases">
        <authorList>
            <person name="Varghese N."/>
            <person name="Submissions S."/>
        </authorList>
    </citation>
    <scope>NUCLEOTIDE SEQUENCE</scope>
    <source>
        <strain evidence="2">DSM 18763</strain>
    </source>
</reference>
<name>A0AA45WP22_9AQUI</name>
<dbReference type="InterPro" id="IPR019897">
    <property type="entry name" value="RidA_CS"/>
</dbReference>
<dbReference type="EMBL" id="FXTX01000020">
    <property type="protein sequence ID" value="SMP20295.1"/>
    <property type="molecule type" value="Genomic_DNA"/>
</dbReference>
<dbReference type="PROSITE" id="PS01094">
    <property type="entry name" value="UPF0076"/>
    <property type="match status" value="1"/>
</dbReference>
<sequence>MQMINTEKAPKAIGPYSQAIKFENLLFISGQIAINPQTNQLINGGIEEQTKQVMENIKAILQEAGLTFDNVIKTTIYLKDINDFAKVNEIYGSYFKEHKPARATVEVSRLPKDALIEIEVIAGIL</sequence>
<dbReference type="PANTHER" id="PTHR11803:SF39">
    <property type="entry name" value="2-IMINOBUTANOATE_2-IMINOPROPANOATE DEAMINASE"/>
    <property type="match status" value="1"/>
</dbReference>
<dbReference type="InterPro" id="IPR006056">
    <property type="entry name" value="RidA"/>
</dbReference>
<evidence type="ECO:0000313" key="2">
    <source>
        <dbReference type="EMBL" id="SMP20295.1"/>
    </source>
</evidence>
<protein>
    <submittedName>
        <fullName evidence="2">Endoribonuclease L-PSP</fullName>
    </submittedName>
</protein>
<dbReference type="FunFam" id="3.30.1330.40:FF:000001">
    <property type="entry name" value="L-PSP family endoribonuclease"/>
    <property type="match status" value="1"/>
</dbReference>
<dbReference type="Gene3D" id="3.30.1330.40">
    <property type="entry name" value="RutC-like"/>
    <property type="match status" value="1"/>
</dbReference>
<dbReference type="GO" id="GO:0005829">
    <property type="term" value="C:cytosol"/>
    <property type="evidence" value="ECO:0007669"/>
    <property type="project" value="TreeGrafter"/>
</dbReference>
<dbReference type="RefSeq" id="WP_265134800.1">
    <property type="nucleotide sequence ID" value="NZ_FXTX01000020.1"/>
</dbReference>
<dbReference type="InterPro" id="IPR035959">
    <property type="entry name" value="RutC-like_sf"/>
</dbReference>
<comment type="caution">
    <text evidence="2">The sequence shown here is derived from an EMBL/GenBank/DDBJ whole genome shotgun (WGS) entry which is preliminary data.</text>
</comment>
<dbReference type="AlphaFoldDB" id="A0AA45WP22"/>
<dbReference type="CDD" id="cd00448">
    <property type="entry name" value="YjgF_YER057c_UK114_family"/>
    <property type="match status" value="1"/>
</dbReference>
<dbReference type="SUPFAM" id="SSF55298">
    <property type="entry name" value="YjgF-like"/>
    <property type="match status" value="1"/>
</dbReference>
<evidence type="ECO:0000256" key="1">
    <source>
        <dbReference type="ARBA" id="ARBA00010552"/>
    </source>
</evidence>
<comment type="similarity">
    <text evidence="1">Belongs to the RutC family.</text>
</comment>
<accession>A0AA45WP22</accession>
<keyword evidence="3" id="KW-1185">Reference proteome</keyword>
<dbReference type="InterPro" id="IPR006175">
    <property type="entry name" value="YjgF/YER057c/UK114"/>
</dbReference>
<gene>
    <name evidence="2" type="ORF">SAMN06264868_12025</name>
</gene>
<organism evidence="2 3">
    <name type="scientific">Venenivibrio stagnispumantis</name>
    <dbReference type="NCBI Taxonomy" id="407998"/>
    <lineage>
        <taxon>Bacteria</taxon>
        <taxon>Pseudomonadati</taxon>
        <taxon>Aquificota</taxon>
        <taxon>Aquificia</taxon>
        <taxon>Aquificales</taxon>
        <taxon>Hydrogenothermaceae</taxon>
        <taxon>Venenivibrio</taxon>
    </lineage>
</organism>
<dbReference type="NCBIfam" id="TIGR00004">
    <property type="entry name" value="Rid family detoxifying hydrolase"/>
    <property type="match status" value="1"/>
</dbReference>
<dbReference type="Pfam" id="PF01042">
    <property type="entry name" value="Ribonuc_L-PSP"/>
    <property type="match status" value="1"/>
</dbReference>
<dbReference type="Proteomes" id="UP001157947">
    <property type="component" value="Unassembled WGS sequence"/>
</dbReference>